<evidence type="ECO:0000256" key="3">
    <source>
        <dbReference type="ARBA" id="ARBA00022723"/>
    </source>
</evidence>
<evidence type="ECO:0000256" key="5">
    <source>
        <dbReference type="ARBA" id="ARBA00023004"/>
    </source>
</evidence>
<dbReference type="GO" id="GO:0051537">
    <property type="term" value="F:2 iron, 2 sulfur cluster binding"/>
    <property type="evidence" value="ECO:0007669"/>
    <property type="project" value="UniProtKB-KW"/>
</dbReference>
<evidence type="ECO:0000259" key="8">
    <source>
        <dbReference type="Pfam" id="PF22290"/>
    </source>
</evidence>
<evidence type="ECO:0000259" key="7">
    <source>
        <dbReference type="Pfam" id="PF22289"/>
    </source>
</evidence>
<keyword evidence="3" id="KW-0479">Metal-binding</keyword>
<evidence type="ECO:0000313" key="10">
    <source>
        <dbReference type="Proteomes" id="UP000199582"/>
    </source>
</evidence>
<feature type="domain" description="Dimethylamine monooxygenase subunit DmmA-like N-terminal" evidence="8">
    <location>
        <begin position="24"/>
        <end position="145"/>
    </location>
</feature>
<dbReference type="NCBIfam" id="NF041259">
    <property type="entry name" value="mono_DmmA_fam"/>
    <property type="match status" value="1"/>
</dbReference>
<keyword evidence="5" id="KW-0408">Iron</keyword>
<keyword evidence="2" id="KW-0001">2Fe-2S</keyword>
<organism evidence="9 10">
    <name type="scientific">Roseovarius azorensis</name>
    <dbReference type="NCBI Taxonomy" id="1287727"/>
    <lineage>
        <taxon>Bacteria</taxon>
        <taxon>Pseudomonadati</taxon>
        <taxon>Pseudomonadota</taxon>
        <taxon>Alphaproteobacteria</taxon>
        <taxon>Rhodobacterales</taxon>
        <taxon>Roseobacteraceae</taxon>
        <taxon>Roseovarius</taxon>
    </lineage>
</organism>
<feature type="domain" description="Dimethylamine monooxygenase subunit DmmA-like C-terminal" evidence="7">
    <location>
        <begin position="156"/>
        <end position="199"/>
    </location>
</feature>
<dbReference type="Proteomes" id="UP000199582">
    <property type="component" value="Unassembled WGS sequence"/>
</dbReference>
<dbReference type="AlphaFoldDB" id="A0A1H7FQV2"/>
<accession>A0A1H7FQV2</accession>
<gene>
    <name evidence="9" type="ORF">SAMN05443999_101139</name>
</gene>
<evidence type="ECO:0000313" key="9">
    <source>
        <dbReference type="EMBL" id="SEK28486.1"/>
    </source>
</evidence>
<dbReference type="GO" id="GO:0046872">
    <property type="term" value="F:metal ion binding"/>
    <property type="evidence" value="ECO:0007669"/>
    <property type="project" value="UniProtKB-KW"/>
</dbReference>
<proteinExistence type="predicted"/>
<keyword evidence="6" id="KW-0411">Iron-sulfur</keyword>
<name>A0A1H7FQV2_9RHOB</name>
<keyword evidence="10" id="KW-1185">Reference proteome</keyword>
<evidence type="ECO:0000256" key="2">
    <source>
        <dbReference type="ARBA" id="ARBA00022714"/>
    </source>
</evidence>
<dbReference type="InterPro" id="IPR054582">
    <property type="entry name" value="DmmA-like_N"/>
</dbReference>
<evidence type="ECO:0000256" key="4">
    <source>
        <dbReference type="ARBA" id="ARBA00023002"/>
    </source>
</evidence>
<protein>
    <submittedName>
        <fullName evidence="9">Uncharacterized protein</fullName>
    </submittedName>
</protein>
<dbReference type="EMBL" id="FOAG01000001">
    <property type="protein sequence ID" value="SEK28486.1"/>
    <property type="molecule type" value="Genomic_DNA"/>
</dbReference>
<sequence length="217" mass="23822">MSRRAPPKILTRNIYMSDFKFPPSIKSRPVYGVLEPRPGKSHLMIADAEGAEALLRLASENPEIFSGAHIIYIPKDTGETFVERLRAAAPAILHVSPSYAACLPRLRRVLSDAHMGLQVYLAGTEGLMGQAMVEATNAGIPHSAIQTEHRGSVARRMQCVHCKGITEDVMTDPFVCSHCGLTLFVRDHYSRRLAAFQGVCIDAEEPGNIPAPVELYK</sequence>
<evidence type="ECO:0000256" key="1">
    <source>
        <dbReference type="ARBA" id="ARBA00022630"/>
    </source>
</evidence>
<reference evidence="9 10" key="1">
    <citation type="submission" date="2016-10" db="EMBL/GenBank/DDBJ databases">
        <authorList>
            <person name="de Groot N.N."/>
        </authorList>
    </citation>
    <scope>NUCLEOTIDE SEQUENCE [LARGE SCALE GENOMIC DNA]</scope>
    <source>
        <strain evidence="9 10">DSM 100674</strain>
    </source>
</reference>
<evidence type="ECO:0000256" key="6">
    <source>
        <dbReference type="ARBA" id="ARBA00023014"/>
    </source>
</evidence>
<dbReference type="Pfam" id="PF22290">
    <property type="entry name" value="DmmA-like_N"/>
    <property type="match status" value="1"/>
</dbReference>
<dbReference type="STRING" id="1287727.SAMN05443999_101139"/>
<dbReference type="InterPro" id="IPR048037">
    <property type="entry name" value="DmmA-like_C"/>
</dbReference>
<dbReference type="GO" id="GO:0016491">
    <property type="term" value="F:oxidoreductase activity"/>
    <property type="evidence" value="ECO:0007669"/>
    <property type="project" value="UniProtKB-KW"/>
</dbReference>
<keyword evidence="4" id="KW-0560">Oxidoreductase</keyword>
<keyword evidence="1" id="KW-0285">Flavoprotein</keyword>
<dbReference type="Pfam" id="PF22289">
    <property type="entry name" value="DmmA-like_C"/>
    <property type="match status" value="1"/>
</dbReference>